<sequence>MRRLVDRLGRVPLGWFTDRGAGGTGKAVQHVVDTMHHLVAHSLLNLTTSVVTPLATLAYLFAVDWRMAAILMIPLVVGVGLFVRMMTTLDAQTAAYEEAQERIVSRVVEFVEGIAVVKMFGQARRAHRQYARAADDFTTFFIAWISKGYRSTAASALVLGPVTILLTVLTGGTLLVSSGALDPLDLLPFAILGLRVAAPLQALDFHGHDMEMAGASAKRVGALLAAPELSPARP</sequence>
<protein>
    <recommendedName>
        <fullName evidence="6">ABC transmembrane type-1 domain-containing protein</fullName>
    </recommendedName>
</protein>
<keyword evidence="4 5" id="KW-0472">Membrane</keyword>
<evidence type="ECO:0000313" key="7">
    <source>
        <dbReference type="EMBL" id="OEJ97683.1"/>
    </source>
</evidence>
<dbReference type="Pfam" id="PF00664">
    <property type="entry name" value="ABC_membrane"/>
    <property type="match status" value="1"/>
</dbReference>
<dbReference type="AlphaFoldDB" id="A0A1D3DZC5"/>
<evidence type="ECO:0000256" key="2">
    <source>
        <dbReference type="ARBA" id="ARBA00022692"/>
    </source>
</evidence>
<dbReference type="Gene3D" id="1.20.1560.10">
    <property type="entry name" value="ABC transporter type 1, transmembrane domain"/>
    <property type="match status" value="1"/>
</dbReference>
<feature type="transmembrane region" description="Helical" evidence="5">
    <location>
        <begin position="43"/>
        <end position="61"/>
    </location>
</feature>
<dbReference type="InterPro" id="IPR011527">
    <property type="entry name" value="ABC1_TM_dom"/>
</dbReference>
<dbReference type="InterPro" id="IPR039421">
    <property type="entry name" value="Type_1_exporter"/>
</dbReference>
<gene>
    <name evidence="7" type="ORF">J116_027770</name>
</gene>
<accession>A0A1D3DZC5</accession>
<keyword evidence="2 5" id="KW-0812">Transmembrane</keyword>
<evidence type="ECO:0000313" key="8">
    <source>
        <dbReference type="Proteomes" id="UP000095329"/>
    </source>
</evidence>
<name>A0A1D3DZC5_9ACTN</name>
<dbReference type="InterPro" id="IPR036640">
    <property type="entry name" value="ABC1_TM_sf"/>
</dbReference>
<dbReference type="STRING" id="1306406.J116_027770"/>
<keyword evidence="8" id="KW-1185">Reference proteome</keyword>
<feature type="transmembrane region" description="Helical" evidence="5">
    <location>
        <begin position="67"/>
        <end position="83"/>
    </location>
</feature>
<comment type="subcellular location">
    <subcellularLocation>
        <location evidence="1">Cell membrane</location>
        <topology evidence="1">Multi-pass membrane protein</topology>
    </subcellularLocation>
</comment>
<dbReference type="PROSITE" id="PS50929">
    <property type="entry name" value="ABC_TM1F"/>
    <property type="match status" value="1"/>
</dbReference>
<dbReference type="GO" id="GO:0005886">
    <property type="term" value="C:plasma membrane"/>
    <property type="evidence" value="ECO:0007669"/>
    <property type="project" value="UniProtKB-SubCell"/>
</dbReference>
<evidence type="ECO:0000256" key="1">
    <source>
        <dbReference type="ARBA" id="ARBA00004651"/>
    </source>
</evidence>
<proteinExistence type="predicted"/>
<evidence type="ECO:0000256" key="3">
    <source>
        <dbReference type="ARBA" id="ARBA00022989"/>
    </source>
</evidence>
<feature type="domain" description="ABC transmembrane type-1" evidence="6">
    <location>
        <begin position="1"/>
        <end position="203"/>
    </location>
</feature>
<dbReference type="eggNOG" id="COG1132">
    <property type="taxonomic scope" value="Bacteria"/>
</dbReference>
<dbReference type="EMBL" id="ASHX02000001">
    <property type="protein sequence ID" value="OEJ97683.1"/>
    <property type="molecule type" value="Genomic_DNA"/>
</dbReference>
<dbReference type="GO" id="GO:0005524">
    <property type="term" value="F:ATP binding"/>
    <property type="evidence" value="ECO:0007669"/>
    <property type="project" value="InterPro"/>
</dbReference>
<comment type="caution">
    <text evidence="7">The sequence shown here is derived from an EMBL/GenBank/DDBJ whole genome shotgun (WGS) entry which is preliminary data.</text>
</comment>
<dbReference type="PANTHER" id="PTHR24221">
    <property type="entry name" value="ATP-BINDING CASSETTE SUB-FAMILY B"/>
    <property type="match status" value="1"/>
</dbReference>
<evidence type="ECO:0000256" key="4">
    <source>
        <dbReference type="ARBA" id="ARBA00023136"/>
    </source>
</evidence>
<dbReference type="PANTHER" id="PTHR24221:SF654">
    <property type="entry name" value="ATP-BINDING CASSETTE SUB-FAMILY B MEMBER 6"/>
    <property type="match status" value="1"/>
</dbReference>
<organism evidence="7 8">
    <name type="scientific">Streptomyces thermolilacinus SPC6</name>
    <dbReference type="NCBI Taxonomy" id="1306406"/>
    <lineage>
        <taxon>Bacteria</taxon>
        <taxon>Bacillati</taxon>
        <taxon>Actinomycetota</taxon>
        <taxon>Actinomycetes</taxon>
        <taxon>Kitasatosporales</taxon>
        <taxon>Streptomycetaceae</taxon>
        <taxon>Streptomyces</taxon>
    </lineage>
</organism>
<dbReference type="Proteomes" id="UP000095329">
    <property type="component" value="Unassembled WGS sequence"/>
</dbReference>
<evidence type="ECO:0000256" key="5">
    <source>
        <dbReference type="SAM" id="Phobius"/>
    </source>
</evidence>
<dbReference type="GO" id="GO:0140359">
    <property type="term" value="F:ABC-type transporter activity"/>
    <property type="evidence" value="ECO:0007669"/>
    <property type="project" value="InterPro"/>
</dbReference>
<keyword evidence="3 5" id="KW-1133">Transmembrane helix</keyword>
<feature type="transmembrane region" description="Helical" evidence="5">
    <location>
        <begin position="156"/>
        <end position="180"/>
    </location>
</feature>
<dbReference type="SUPFAM" id="SSF90123">
    <property type="entry name" value="ABC transporter transmembrane region"/>
    <property type="match status" value="1"/>
</dbReference>
<evidence type="ECO:0000259" key="6">
    <source>
        <dbReference type="PROSITE" id="PS50929"/>
    </source>
</evidence>
<reference evidence="7 8" key="1">
    <citation type="journal article" date="2013" name="Genome Announc.">
        <title>Genome Sequence of Streptomyces violaceusniger Strain SPC6, a Halotolerant Streptomycete That Exhibits Rapid Growth and Development.</title>
        <authorList>
            <person name="Chen X."/>
            <person name="Zhang B."/>
            <person name="Zhang W."/>
            <person name="Wu X."/>
            <person name="Zhang M."/>
            <person name="Chen T."/>
            <person name="Liu G."/>
            <person name="Dyson P."/>
        </authorList>
    </citation>
    <scope>NUCLEOTIDE SEQUENCE [LARGE SCALE GENOMIC DNA]</scope>
    <source>
        <strain evidence="7 8">SPC6</strain>
    </source>
</reference>